<evidence type="ECO:0000259" key="2">
    <source>
        <dbReference type="SMART" id="SM00065"/>
    </source>
</evidence>
<dbReference type="Proteomes" id="UP000626220">
    <property type="component" value="Unassembled WGS sequence"/>
</dbReference>
<accession>A0A8J3M625</accession>
<dbReference type="PANTHER" id="PTHR40660">
    <property type="entry name" value="5'-PHOSPHATE OXIDASE PUTATIVE DOMAIN-CONTAINING PROTEIN-RELATED"/>
    <property type="match status" value="1"/>
</dbReference>
<dbReference type="InterPro" id="IPR003018">
    <property type="entry name" value="GAF"/>
</dbReference>
<gene>
    <name evidence="3" type="ORF">GCM10017056_09080</name>
</gene>
<dbReference type="SUPFAM" id="SSF50475">
    <property type="entry name" value="FMN-binding split barrel"/>
    <property type="match status" value="1"/>
</dbReference>
<feature type="domain" description="GAF" evidence="2">
    <location>
        <begin position="160"/>
        <end position="324"/>
    </location>
</feature>
<reference evidence="3" key="1">
    <citation type="journal article" date="2014" name="Int. J. Syst. Evol. Microbiol.">
        <title>Complete genome sequence of Corynebacterium casei LMG S-19264T (=DSM 44701T), isolated from a smear-ripened cheese.</title>
        <authorList>
            <consortium name="US DOE Joint Genome Institute (JGI-PGF)"/>
            <person name="Walter F."/>
            <person name="Albersmeier A."/>
            <person name="Kalinowski J."/>
            <person name="Ruckert C."/>
        </authorList>
    </citation>
    <scope>NUCLEOTIDE SEQUENCE</scope>
    <source>
        <strain evidence="3">KCTC 42650</strain>
    </source>
</reference>
<proteinExistence type="predicted"/>
<keyword evidence="4" id="KW-1185">Reference proteome</keyword>
<dbReference type="AlphaFoldDB" id="A0A8J3M625"/>
<dbReference type="InterPro" id="IPR012349">
    <property type="entry name" value="Split_barrel_FMN-bd"/>
</dbReference>
<name>A0A8J3M625_9RHOB</name>
<dbReference type="SUPFAM" id="SSF55781">
    <property type="entry name" value="GAF domain-like"/>
    <property type="match status" value="1"/>
</dbReference>
<comment type="caution">
    <text evidence="3">The sequence shown here is derived from an EMBL/GenBank/DDBJ whole genome shotgun (WGS) entry which is preliminary data.</text>
</comment>
<dbReference type="Gene3D" id="2.30.110.10">
    <property type="entry name" value="Electron Transport, Fmn-binding Protein, Chain A"/>
    <property type="match status" value="1"/>
</dbReference>
<dbReference type="InterPro" id="IPR029016">
    <property type="entry name" value="GAF-like_dom_sf"/>
</dbReference>
<sequence>MTALTLDGLRGSMEGVYASMLATCDAEGTPNVSMISQVHYVDPEHVALSYQFFNKTRANVMQTRMAAVQITDPATFSHHRLDLDYVETQTSGPIFETMKAKLAGIASHHGMDGVFRLLGADIFRVLRIDAVPGPTLPPAEPRRLLASTRQACAELAAAQDLETLLDGSLRWLEEHYGIRTSMILMLDGEEERLFTVASRGYARSGIGSEVAFGEGVIGVAARERTAIRIGHMTREYRYGTAITETARRAGLVSGDAQTIRFPGLSTPRSQMALPISGAEGLLGVLFVEDEEPMRFDHEDEDALAIFADHLAARIALFRREEAEEAESAEPESAPEPGGQTLRFHPHDQSVFLDNDYIIKGVAGAILWRLVRENRATGRTEFTTRELRLDPGLRLPAHAENLDARLILLRKRLEERRTCLSIEKAGRGRFRLNLACGLTLIEVDPDQGATA</sequence>
<evidence type="ECO:0000313" key="4">
    <source>
        <dbReference type="Proteomes" id="UP000626220"/>
    </source>
</evidence>
<evidence type="ECO:0000313" key="3">
    <source>
        <dbReference type="EMBL" id="GHF39751.1"/>
    </source>
</evidence>
<evidence type="ECO:0000256" key="1">
    <source>
        <dbReference type="SAM" id="MobiDB-lite"/>
    </source>
</evidence>
<dbReference type="PANTHER" id="PTHR40660:SF1">
    <property type="entry name" value="5'-PHOSPHATE OXIDASE PUTATIVE DOMAIN-CONTAINING PROTEIN-RELATED"/>
    <property type="match status" value="1"/>
</dbReference>
<feature type="region of interest" description="Disordered" evidence="1">
    <location>
        <begin position="321"/>
        <end position="344"/>
    </location>
</feature>
<organism evidence="3 4">
    <name type="scientific">Seohaeicola zhoushanensis</name>
    <dbReference type="NCBI Taxonomy" id="1569283"/>
    <lineage>
        <taxon>Bacteria</taxon>
        <taxon>Pseudomonadati</taxon>
        <taxon>Pseudomonadota</taxon>
        <taxon>Alphaproteobacteria</taxon>
        <taxon>Rhodobacterales</taxon>
        <taxon>Roseobacteraceae</taxon>
        <taxon>Seohaeicola</taxon>
    </lineage>
</organism>
<dbReference type="Gene3D" id="3.30.450.40">
    <property type="match status" value="1"/>
</dbReference>
<dbReference type="Pfam" id="PF13185">
    <property type="entry name" value="GAF_2"/>
    <property type="match status" value="1"/>
</dbReference>
<reference evidence="3" key="2">
    <citation type="submission" date="2020-09" db="EMBL/GenBank/DDBJ databases">
        <authorList>
            <person name="Sun Q."/>
            <person name="Kim S."/>
        </authorList>
    </citation>
    <scope>NUCLEOTIDE SEQUENCE</scope>
    <source>
        <strain evidence="3">KCTC 42650</strain>
    </source>
</reference>
<dbReference type="SMART" id="SM00065">
    <property type="entry name" value="GAF"/>
    <property type="match status" value="1"/>
</dbReference>
<dbReference type="EMBL" id="BNCJ01000002">
    <property type="protein sequence ID" value="GHF39751.1"/>
    <property type="molecule type" value="Genomic_DNA"/>
</dbReference>
<protein>
    <recommendedName>
        <fullName evidence="2">GAF domain-containing protein</fullName>
    </recommendedName>
</protein>
<dbReference type="RefSeq" id="WP_189678863.1">
    <property type="nucleotide sequence ID" value="NZ_BNCJ01000002.1"/>
</dbReference>